<reference evidence="2 3" key="1">
    <citation type="submission" date="2024-01" db="EMBL/GenBank/DDBJ databases">
        <title>A draft genome for the cacao thread blight pathogen Marasmiellus scandens.</title>
        <authorList>
            <person name="Baruah I.K."/>
            <person name="Leung J."/>
            <person name="Bukari Y."/>
            <person name="Amoako-Attah I."/>
            <person name="Meinhardt L.W."/>
            <person name="Bailey B.A."/>
            <person name="Cohen S.P."/>
        </authorList>
    </citation>
    <scope>NUCLEOTIDE SEQUENCE [LARGE SCALE GENOMIC DNA]</scope>
    <source>
        <strain evidence="2 3">GH-19</strain>
    </source>
</reference>
<keyword evidence="1" id="KW-0812">Transmembrane</keyword>
<proteinExistence type="predicted"/>
<feature type="transmembrane region" description="Helical" evidence="1">
    <location>
        <begin position="46"/>
        <end position="64"/>
    </location>
</feature>
<protein>
    <submittedName>
        <fullName evidence="2">Uncharacterized protein</fullName>
    </submittedName>
</protein>
<accession>A0ABR1J3R8</accession>
<name>A0ABR1J3R8_9AGAR</name>
<keyword evidence="1" id="KW-1133">Transmembrane helix</keyword>
<keyword evidence="3" id="KW-1185">Reference proteome</keyword>
<organism evidence="2 3">
    <name type="scientific">Marasmiellus scandens</name>
    <dbReference type="NCBI Taxonomy" id="2682957"/>
    <lineage>
        <taxon>Eukaryota</taxon>
        <taxon>Fungi</taxon>
        <taxon>Dikarya</taxon>
        <taxon>Basidiomycota</taxon>
        <taxon>Agaricomycotina</taxon>
        <taxon>Agaricomycetes</taxon>
        <taxon>Agaricomycetidae</taxon>
        <taxon>Agaricales</taxon>
        <taxon>Marasmiineae</taxon>
        <taxon>Omphalotaceae</taxon>
        <taxon>Marasmiellus</taxon>
    </lineage>
</organism>
<evidence type="ECO:0000256" key="1">
    <source>
        <dbReference type="SAM" id="Phobius"/>
    </source>
</evidence>
<evidence type="ECO:0000313" key="3">
    <source>
        <dbReference type="Proteomes" id="UP001498398"/>
    </source>
</evidence>
<gene>
    <name evidence="2" type="ORF">VKT23_014104</name>
</gene>
<sequence>MCPPSSQPTPSNTFMVIPTINSMSDITSFLAELSQLGSANSSALTTYFYATVSLISMLLTMMLFRLRYPCVTVSGLEDFVNGLKEEIETCRKEEVPTVGFEPQLRK</sequence>
<evidence type="ECO:0000313" key="2">
    <source>
        <dbReference type="EMBL" id="KAK7447394.1"/>
    </source>
</evidence>
<dbReference type="EMBL" id="JBANRG010000041">
    <property type="protein sequence ID" value="KAK7447394.1"/>
    <property type="molecule type" value="Genomic_DNA"/>
</dbReference>
<dbReference type="Proteomes" id="UP001498398">
    <property type="component" value="Unassembled WGS sequence"/>
</dbReference>
<comment type="caution">
    <text evidence="2">The sequence shown here is derived from an EMBL/GenBank/DDBJ whole genome shotgun (WGS) entry which is preliminary data.</text>
</comment>
<keyword evidence="1" id="KW-0472">Membrane</keyword>